<dbReference type="SUPFAM" id="SSF54236">
    <property type="entry name" value="Ubiquitin-like"/>
    <property type="match status" value="1"/>
</dbReference>
<evidence type="ECO:0000256" key="3">
    <source>
        <dbReference type="SAM" id="Phobius"/>
    </source>
</evidence>
<evidence type="ECO:0000313" key="6">
    <source>
        <dbReference type="Proteomes" id="UP000027265"/>
    </source>
</evidence>
<dbReference type="AlphaFoldDB" id="A0A067PDI2"/>
<feature type="compositionally biased region" description="Polar residues" evidence="2">
    <location>
        <begin position="312"/>
        <end position="332"/>
    </location>
</feature>
<keyword evidence="6" id="KW-1185">Reference proteome</keyword>
<evidence type="ECO:0000256" key="2">
    <source>
        <dbReference type="SAM" id="MobiDB-lite"/>
    </source>
</evidence>
<dbReference type="PANTHER" id="PTHR23322">
    <property type="entry name" value="FAS-ASSOCIATED PROTEIN"/>
    <property type="match status" value="1"/>
</dbReference>
<feature type="region of interest" description="Disordered" evidence="2">
    <location>
        <begin position="56"/>
        <end position="80"/>
    </location>
</feature>
<dbReference type="SUPFAM" id="SSF52833">
    <property type="entry name" value="Thioredoxin-like"/>
    <property type="match status" value="1"/>
</dbReference>
<evidence type="ECO:0000256" key="1">
    <source>
        <dbReference type="ARBA" id="ARBA00023054"/>
    </source>
</evidence>
<dbReference type="Gene3D" id="3.10.20.90">
    <property type="entry name" value="Phosphatidylinositol 3-kinase Catalytic Subunit, Chain A, domain 1"/>
    <property type="match status" value="1"/>
</dbReference>
<feature type="compositionally biased region" description="Polar residues" evidence="2">
    <location>
        <begin position="171"/>
        <end position="185"/>
    </location>
</feature>
<dbReference type="InParanoid" id="A0A067PDI2"/>
<dbReference type="Gene3D" id="3.40.30.10">
    <property type="entry name" value="Glutaredoxin"/>
    <property type="match status" value="1"/>
</dbReference>
<dbReference type="SMART" id="SM00594">
    <property type="entry name" value="UAS"/>
    <property type="match status" value="1"/>
</dbReference>
<name>A0A067PDI2_9AGAM</name>
<feature type="region of interest" description="Disordered" evidence="2">
    <location>
        <begin position="361"/>
        <end position="381"/>
    </location>
</feature>
<dbReference type="InterPro" id="IPR001012">
    <property type="entry name" value="UBX_dom"/>
</dbReference>
<accession>A0A067PDI2</accession>
<gene>
    <name evidence="5" type="ORF">JAAARDRAFT_39881</name>
</gene>
<dbReference type="Proteomes" id="UP000027265">
    <property type="component" value="Unassembled WGS sequence"/>
</dbReference>
<dbReference type="OrthoDB" id="1026733at2759"/>
<dbReference type="HOGENOM" id="CLU_020031_1_0_1"/>
<keyword evidence="3" id="KW-0812">Transmembrane</keyword>
<organism evidence="5 6">
    <name type="scientific">Jaapia argillacea MUCL 33604</name>
    <dbReference type="NCBI Taxonomy" id="933084"/>
    <lineage>
        <taxon>Eukaryota</taxon>
        <taxon>Fungi</taxon>
        <taxon>Dikarya</taxon>
        <taxon>Basidiomycota</taxon>
        <taxon>Agaricomycotina</taxon>
        <taxon>Agaricomycetes</taxon>
        <taxon>Agaricomycetidae</taxon>
        <taxon>Jaapiales</taxon>
        <taxon>Jaapiaceae</taxon>
        <taxon>Jaapia</taxon>
    </lineage>
</organism>
<reference evidence="6" key="1">
    <citation type="journal article" date="2014" name="Proc. Natl. Acad. Sci. U.S.A.">
        <title>Extensive sampling of basidiomycete genomes demonstrates inadequacy of the white-rot/brown-rot paradigm for wood decay fungi.</title>
        <authorList>
            <person name="Riley R."/>
            <person name="Salamov A.A."/>
            <person name="Brown D.W."/>
            <person name="Nagy L.G."/>
            <person name="Floudas D."/>
            <person name="Held B.W."/>
            <person name="Levasseur A."/>
            <person name="Lombard V."/>
            <person name="Morin E."/>
            <person name="Otillar R."/>
            <person name="Lindquist E.A."/>
            <person name="Sun H."/>
            <person name="LaButti K.M."/>
            <person name="Schmutz J."/>
            <person name="Jabbour D."/>
            <person name="Luo H."/>
            <person name="Baker S.E."/>
            <person name="Pisabarro A.G."/>
            <person name="Walton J.D."/>
            <person name="Blanchette R.A."/>
            <person name="Henrissat B."/>
            <person name="Martin F."/>
            <person name="Cullen D."/>
            <person name="Hibbett D.S."/>
            <person name="Grigoriev I.V."/>
        </authorList>
    </citation>
    <scope>NUCLEOTIDE SEQUENCE [LARGE SCALE GENOMIC DNA]</scope>
    <source>
        <strain evidence="6">MUCL 33604</strain>
    </source>
</reference>
<feature type="region of interest" description="Disordered" evidence="2">
    <location>
        <begin position="563"/>
        <end position="582"/>
    </location>
</feature>
<dbReference type="Pfam" id="PF00789">
    <property type="entry name" value="UBX"/>
    <property type="match status" value="1"/>
</dbReference>
<dbReference type="InterPro" id="IPR036249">
    <property type="entry name" value="Thioredoxin-like_sf"/>
</dbReference>
<feature type="compositionally biased region" description="Low complexity" evidence="2">
    <location>
        <begin position="300"/>
        <end position="311"/>
    </location>
</feature>
<feature type="transmembrane region" description="Helical" evidence="3">
    <location>
        <begin position="97"/>
        <end position="119"/>
    </location>
</feature>
<protein>
    <recommendedName>
        <fullName evidence="4">UBX domain-containing protein</fullName>
    </recommendedName>
</protein>
<dbReference type="STRING" id="933084.A0A067PDI2"/>
<dbReference type="Pfam" id="PF14555">
    <property type="entry name" value="UBA_4"/>
    <property type="match status" value="1"/>
</dbReference>
<dbReference type="PROSITE" id="PS50033">
    <property type="entry name" value="UBX"/>
    <property type="match status" value="1"/>
</dbReference>
<sequence>MSRLTESQAQAVHQLQSMIGGDEGTTAQVLESVNWDVQRAVDVIFESDTPRRIVPKSSTNAQFEVDDSEQGMNGPERPVAEPSSLSLLLRSLRAGSLLSLVALPFQIVTTVFRFIFSFLHLPIPSLRFSTLTFYRAFRTIPPRPSDPHNTADRWVRSLEEDTGATCVNRGRMSQTTAVSGNNAGPSTLAPRFTSTSTSTSVAADGKKLLPEFVLGSYEEALRSCQKEARIGCIILVSDEHDDAADFKRRTLTDPRFVKLLSENNFVVWGGDIRDREPWSAAQKLQATTYPFVAFLALQPRRNSSSNPGSPSLTVLSRHQGRPTSSSGPTSADSLVDHLEQQVLPRIMPFLERTQQAFRERERDRLLREQQDQAFHDSARRDRERIEARMEIERTQKEEERKAEERRRLDEESRIRRAQDKLDQAATRIQWRRWARKSLAVSMQNSREGTRIAVRLPSGERVIKQFSCDATLTSLYTFVATLLIPKDLDQGQDPDDAPEGLPSGDVAVDKWLNAVGTANEWWGFKLLLAYPRQEIGWEAGALLTEQDGLRGGGQVVIEMMEGVHEQGFGSGEEDGYDTEDSDS</sequence>
<dbReference type="SUPFAM" id="SSF46934">
    <property type="entry name" value="UBA-like"/>
    <property type="match status" value="1"/>
</dbReference>
<feature type="region of interest" description="Disordered" evidence="2">
    <location>
        <begin position="300"/>
        <end position="332"/>
    </location>
</feature>
<proteinExistence type="predicted"/>
<dbReference type="FunCoup" id="A0A067PDI2">
    <property type="interactions" value="812"/>
</dbReference>
<dbReference type="GO" id="GO:0043130">
    <property type="term" value="F:ubiquitin binding"/>
    <property type="evidence" value="ECO:0007669"/>
    <property type="project" value="TreeGrafter"/>
</dbReference>
<dbReference type="InterPro" id="IPR050730">
    <property type="entry name" value="UBX_domain-protein"/>
</dbReference>
<dbReference type="InterPro" id="IPR006577">
    <property type="entry name" value="UAS"/>
</dbReference>
<evidence type="ECO:0000259" key="4">
    <source>
        <dbReference type="PROSITE" id="PS50033"/>
    </source>
</evidence>
<dbReference type="GO" id="GO:0036503">
    <property type="term" value="P:ERAD pathway"/>
    <property type="evidence" value="ECO:0007669"/>
    <property type="project" value="TreeGrafter"/>
</dbReference>
<dbReference type="EMBL" id="KL197737">
    <property type="protein sequence ID" value="KDQ52933.1"/>
    <property type="molecule type" value="Genomic_DNA"/>
</dbReference>
<feature type="domain" description="UBX" evidence="4">
    <location>
        <begin position="444"/>
        <end position="532"/>
    </location>
</feature>
<dbReference type="Gene3D" id="1.10.8.10">
    <property type="entry name" value="DNA helicase RuvA subunit, C-terminal domain"/>
    <property type="match status" value="1"/>
</dbReference>
<evidence type="ECO:0000313" key="5">
    <source>
        <dbReference type="EMBL" id="KDQ52933.1"/>
    </source>
</evidence>
<dbReference type="InterPro" id="IPR009060">
    <property type="entry name" value="UBA-like_sf"/>
</dbReference>
<dbReference type="GO" id="GO:0005783">
    <property type="term" value="C:endoplasmic reticulum"/>
    <property type="evidence" value="ECO:0007669"/>
    <property type="project" value="TreeGrafter"/>
</dbReference>
<feature type="region of interest" description="Disordered" evidence="2">
    <location>
        <begin position="168"/>
        <end position="192"/>
    </location>
</feature>
<keyword evidence="3" id="KW-0472">Membrane</keyword>
<dbReference type="PANTHER" id="PTHR23322:SF1">
    <property type="entry name" value="FAS-ASSOCIATED FACTOR 2"/>
    <property type="match status" value="1"/>
</dbReference>
<keyword evidence="1" id="KW-0175">Coiled coil</keyword>
<dbReference type="InterPro" id="IPR029071">
    <property type="entry name" value="Ubiquitin-like_domsf"/>
</dbReference>
<keyword evidence="3" id="KW-1133">Transmembrane helix</keyword>
<feature type="compositionally biased region" description="Acidic residues" evidence="2">
    <location>
        <begin position="570"/>
        <end position="582"/>
    </location>
</feature>